<dbReference type="Proteomes" id="UP001153620">
    <property type="component" value="Chromosome 4"/>
</dbReference>
<feature type="region of interest" description="Disordered" evidence="1">
    <location>
        <begin position="178"/>
        <end position="209"/>
    </location>
</feature>
<keyword evidence="2" id="KW-0732">Signal</keyword>
<reference evidence="3" key="2">
    <citation type="submission" date="2022-10" db="EMBL/GenBank/DDBJ databases">
        <authorList>
            <consortium name="ENA_rothamsted_submissions"/>
            <consortium name="culmorum"/>
            <person name="King R."/>
        </authorList>
    </citation>
    <scope>NUCLEOTIDE SEQUENCE</scope>
</reference>
<dbReference type="EMBL" id="OU895880">
    <property type="protein sequence ID" value="CAG9811622.1"/>
    <property type="molecule type" value="Genomic_DNA"/>
</dbReference>
<evidence type="ECO:0000313" key="4">
    <source>
        <dbReference type="Proteomes" id="UP001153620"/>
    </source>
</evidence>
<feature type="compositionally biased region" description="Basic residues" evidence="1">
    <location>
        <begin position="195"/>
        <end position="209"/>
    </location>
</feature>
<feature type="compositionally biased region" description="Basic and acidic residues" evidence="1">
    <location>
        <begin position="128"/>
        <end position="138"/>
    </location>
</feature>
<evidence type="ECO:0000256" key="2">
    <source>
        <dbReference type="SAM" id="SignalP"/>
    </source>
</evidence>
<feature type="signal peptide" evidence="2">
    <location>
        <begin position="1"/>
        <end position="19"/>
    </location>
</feature>
<feature type="chain" id="PRO_5040375307" evidence="2">
    <location>
        <begin position="20"/>
        <end position="351"/>
    </location>
</feature>
<feature type="compositionally biased region" description="Basic and acidic residues" evidence="1">
    <location>
        <begin position="60"/>
        <end position="77"/>
    </location>
</feature>
<gene>
    <name evidence="3" type="ORF">CHIRRI_LOCUS14429</name>
</gene>
<feature type="region of interest" description="Disordered" evidence="1">
    <location>
        <begin position="109"/>
        <end position="164"/>
    </location>
</feature>
<accession>A0A9N9S5D3</accession>
<evidence type="ECO:0000313" key="3">
    <source>
        <dbReference type="EMBL" id="CAG9811622.1"/>
    </source>
</evidence>
<dbReference type="AlphaFoldDB" id="A0A9N9S5D3"/>
<feature type="region of interest" description="Disordered" evidence="1">
    <location>
        <begin position="258"/>
        <end position="292"/>
    </location>
</feature>
<organism evidence="3 4">
    <name type="scientific">Chironomus riparius</name>
    <dbReference type="NCBI Taxonomy" id="315576"/>
    <lineage>
        <taxon>Eukaryota</taxon>
        <taxon>Metazoa</taxon>
        <taxon>Ecdysozoa</taxon>
        <taxon>Arthropoda</taxon>
        <taxon>Hexapoda</taxon>
        <taxon>Insecta</taxon>
        <taxon>Pterygota</taxon>
        <taxon>Neoptera</taxon>
        <taxon>Endopterygota</taxon>
        <taxon>Diptera</taxon>
        <taxon>Nematocera</taxon>
        <taxon>Chironomoidea</taxon>
        <taxon>Chironomidae</taxon>
        <taxon>Chironominae</taxon>
        <taxon>Chironomus</taxon>
    </lineage>
</organism>
<feature type="compositionally biased region" description="Basic and acidic residues" evidence="1">
    <location>
        <begin position="184"/>
        <end position="194"/>
    </location>
</feature>
<feature type="compositionally biased region" description="Polar residues" evidence="1">
    <location>
        <begin position="117"/>
        <end position="127"/>
    </location>
</feature>
<name>A0A9N9S5D3_9DIPT</name>
<sequence length="351" mass="39513">MMKITLFFIISTTLVITNGAPQHDYHTKDQNLAYKLGIRTTKGSFKDHSNESSEEQSVESDEHHRNHDNYEDSHEGSDESESSSLEHKIENLNKHLNKKMNRITASNIAKGKEAASKGNTDSQNRNTESSHVESKQTENENFNSIKPNEDMEGPNGAGNTKITPQDQVTEDIFSILDQTTSRQTGDKALLDPRITKHLNRGQSPSRKRRHIFGDGFSYGYTIYHYIVPQDYDYGHIYHVPLHTSYSYVPFTPSPIPRTLRPTSPCHHGHHGSNGSSDENNGKPGWTTTNRPDENAVIPLATTQSPINIKPTESFLEETDNTEYPQEVLKVTEAPDTTDTTDNIFINLFGTE</sequence>
<reference evidence="3" key="1">
    <citation type="submission" date="2022-01" db="EMBL/GenBank/DDBJ databases">
        <authorList>
            <person name="King R."/>
        </authorList>
    </citation>
    <scope>NUCLEOTIDE SEQUENCE</scope>
</reference>
<keyword evidence="4" id="KW-1185">Reference proteome</keyword>
<feature type="region of interest" description="Disordered" evidence="1">
    <location>
        <begin position="43"/>
        <end position="86"/>
    </location>
</feature>
<evidence type="ECO:0000256" key="1">
    <source>
        <dbReference type="SAM" id="MobiDB-lite"/>
    </source>
</evidence>
<proteinExistence type="predicted"/>
<protein>
    <submittedName>
        <fullName evidence="3">Uncharacterized protein</fullName>
    </submittedName>
</protein>